<proteinExistence type="predicted"/>
<evidence type="ECO:0000313" key="1">
    <source>
        <dbReference type="EMBL" id="JAI00604.1"/>
    </source>
</evidence>
<protein>
    <submittedName>
        <fullName evidence="1">Uncharacterized protein</fullName>
    </submittedName>
</protein>
<organism evidence="1">
    <name type="scientific">Anguilla anguilla</name>
    <name type="common">European freshwater eel</name>
    <name type="synonym">Muraena anguilla</name>
    <dbReference type="NCBI Taxonomy" id="7936"/>
    <lineage>
        <taxon>Eukaryota</taxon>
        <taxon>Metazoa</taxon>
        <taxon>Chordata</taxon>
        <taxon>Craniata</taxon>
        <taxon>Vertebrata</taxon>
        <taxon>Euteleostomi</taxon>
        <taxon>Actinopterygii</taxon>
        <taxon>Neopterygii</taxon>
        <taxon>Teleostei</taxon>
        <taxon>Anguilliformes</taxon>
        <taxon>Anguillidae</taxon>
        <taxon>Anguilla</taxon>
    </lineage>
</organism>
<accession>A0A0E9XFY5</accession>
<dbReference type="EMBL" id="GBXM01007974">
    <property type="protein sequence ID" value="JAI00604.1"/>
    <property type="molecule type" value="Transcribed_RNA"/>
</dbReference>
<name>A0A0E9XFY5_ANGAN</name>
<reference evidence="1" key="1">
    <citation type="submission" date="2014-11" db="EMBL/GenBank/DDBJ databases">
        <authorList>
            <person name="Amaro Gonzalez C."/>
        </authorList>
    </citation>
    <scope>NUCLEOTIDE SEQUENCE</scope>
</reference>
<dbReference type="AlphaFoldDB" id="A0A0E9XFY5"/>
<reference evidence="1" key="2">
    <citation type="journal article" date="2015" name="Fish Shellfish Immunol.">
        <title>Early steps in the European eel (Anguilla anguilla)-Vibrio vulnificus interaction in the gills: Role of the RtxA13 toxin.</title>
        <authorList>
            <person name="Callol A."/>
            <person name="Pajuelo D."/>
            <person name="Ebbesson L."/>
            <person name="Teles M."/>
            <person name="MacKenzie S."/>
            <person name="Amaro C."/>
        </authorList>
    </citation>
    <scope>NUCLEOTIDE SEQUENCE</scope>
</reference>
<sequence>MGSIFNACFYHRFTIKPVWSYTVQDNHSLFAHGSQGSQVTNICQDYSHFRHQLWLSQRCGCLLQNFFQLLSASPGDSPFHRSFRPV</sequence>